<evidence type="ECO:0000313" key="5">
    <source>
        <dbReference type="EMBL" id="KYD10611.1"/>
    </source>
</evidence>
<dbReference type="GO" id="GO:0003700">
    <property type="term" value="F:DNA-binding transcription factor activity"/>
    <property type="evidence" value="ECO:0007669"/>
    <property type="project" value="TreeGrafter"/>
</dbReference>
<evidence type="ECO:0000256" key="1">
    <source>
        <dbReference type="ARBA" id="ARBA00023015"/>
    </source>
</evidence>
<dbReference type="SUPFAM" id="SSF47413">
    <property type="entry name" value="lambda repressor-like DNA-binding domains"/>
    <property type="match status" value="1"/>
</dbReference>
<dbReference type="CDD" id="cd06294">
    <property type="entry name" value="PBP1_MalR-like"/>
    <property type="match status" value="1"/>
</dbReference>
<evidence type="ECO:0000259" key="4">
    <source>
        <dbReference type="PROSITE" id="PS50932"/>
    </source>
</evidence>
<gene>
    <name evidence="5" type="ORF">B4135_3412</name>
    <name evidence="6" type="ORF">C6P37_09405</name>
</gene>
<dbReference type="Pfam" id="PF00356">
    <property type="entry name" value="LacI"/>
    <property type="match status" value="1"/>
</dbReference>
<sequence>MAVTIKDVAKAANVAPSTVSRVIADSPRISEETKRKVRKVMEELGYHPNMIARSLANQSSKAIGIIFPNSGNTAFQNPFFSEVLRGISEGVSEKHYILQFTTGRTEEEILQDVKKMVFGRLVDGMILLYSKLGDSVMKFLKEQNFPFVLVGKPFEDSEVITHVDNDNISAAKEGTEYLIRLGHRKIGFIGGDIGFMVTRNRLEGYRRALAEAGIPVNEKYLIHEEFLLEGGKEAVKELMLLDDPPTALLVIDDIMALGVLKTLSELGKKVPEDISVVSFNNVLFAELAQPPLTSVDINIFTLGIEAVKHLIQKIENPKEPVKRIIIPHRLIVRKSCQAVVR</sequence>
<dbReference type="InterPro" id="IPR000843">
    <property type="entry name" value="HTH_LacI"/>
</dbReference>
<dbReference type="EMBL" id="QEWE01000018">
    <property type="protein sequence ID" value="REJ28055.1"/>
    <property type="molecule type" value="Genomic_DNA"/>
</dbReference>
<dbReference type="STRING" id="301148.B4135_3412"/>
<feature type="domain" description="HTH lacI-type" evidence="4">
    <location>
        <begin position="3"/>
        <end position="57"/>
    </location>
</feature>
<dbReference type="PROSITE" id="PS50932">
    <property type="entry name" value="HTH_LACI_2"/>
    <property type="match status" value="1"/>
</dbReference>
<dbReference type="Pfam" id="PF13377">
    <property type="entry name" value="Peripla_BP_3"/>
    <property type="match status" value="1"/>
</dbReference>
<dbReference type="GO" id="GO:0000976">
    <property type="term" value="F:transcription cis-regulatory region binding"/>
    <property type="evidence" value="ECO:0007669"/>
    <property type="project" value="TreeGrafter"/>
</dbReference>
<name>A0A150LE37_9BACI</name>
<dbReference type="CDD" id="cd01392">
    <property type="entry name" value="HTH_LacI"/>
    <property type="match status" value="1"/>
</dbReference>
<dbReference type="PANTHER" id="PTHR30146:SF109">
    <property type="entry name" value="HTH-TYPE TRANSCRIPTIONAL REGULATOR GALS"/>
    <property type="match status" value="1"/>
</dbReference>
<evidence type="ECO:0000313" key="7">
    <source>
        <dbReference type="Proteomes" id="UP000075683"/>
    </source>
</evidence>
<organism evidence="5 7">
    <name type="scientific">Caldibacillus debilis</name>
    <dbReference type="NCBI Taxonomy" id="301148"/>
    <lineage>
        <taxon>Bacteria</taxon>
        <taxon>Bacillati</taxon>
        <taxon>Bacillota</taxon>
        <taxon>Bacilli</taxon>
        <taxon>Bacillales</taxon>
        <taxon>Bacillaceae</taxon>
        <taxon>Caldibacillus</taxon>
    </lineage>
</organism>
<evidence type="ECO:0000256" key="2">
    <source>
        <dbReference type="ARBA" id="ARBA00023125"/>
    </source>
</evidence>
<dbReference type="InterPro" id="IPR046335">
    <property type="entry name" value="LacI/GalR-like_sensor"/>
</dbReference>
<dbReference type="OrthoDB" id="9788209at2"/>
<dbReference type="Proteomes" id="UP000075683">
    <property type="component" value="Unassembled WGS sequence"/>
</dbReference>
<dbReference type="EMBL" id="LQYT01000117">
    <property type="protein sequence ID" value="KYD10611.1"/>
    <property type="molecule type" value="Genomic_DNA"/>
</dbReference>
<comment type="caution">
    <text evidence="5">The sequence shown here is derived from an EMBL/GenBank/DDBJ whole genome shotgun (WGS) entry which is preliminary data.</text>
</comment>
<evidence type="ECO:0000313" key="6">
    <source>
        <dbReference type="EMBL" id="REJ28055.1"/>
    </source>
</evidence>
<dbReference type="SUPFAM" id="SSF53822">
    <property type="entry name" value="Periplasmic binding protein-like I"/>
    <property type="match status" value="1"/>
</dbReference>
<proteinExistence type="predicted"/>
<dbReference type="InterPro" id="IPR028082">
    <property type="entry name" value="Peripla_BP_I"/>
</dbReference>
<reference evidence="6 8" key="2">
    <citation type="submission" date="2018-03" db="EMBL/GenBank/DDBJ databases">
        <authorList>
            <person name="Keele B.F."/>
        </authorList>
    </citation>
    <scope>NUCLEOTIDE SEQUENCE [LARGE SCALE GENOMIC DNA]</scope>
    <source>
        <strain evidence="6">ZCTH4_d</strain>
    </source>
</reference>
<dbReference type="SMART" id="SM00354">
    <property type="entry name" value="HTH_LACI"/>
    <property type="match status" value="1"/>
</dbReference>
<keyword evidence="1" id="KW-0805">Transcription regulation</keyword>
<keyword evidence="2" id="KW-0238">DNA-binding</keyword>
<dbReference type="PATRIC" id="fig|301148.3.peg.1392"/>
<evidence type="ECO:0000313" key="8">
    <source>
        <dbReference type="Proteomes" id="UP000257014"/>
    </source>
</evidence>
<dbReference type="Proteomes" id="UP000257014">
    <property type="component" value="Unassembled WGS sequence"/>
</dbReference>
<dbReference type="RefSeq" id="WP_020155415.1">
    <property type="nucleotide sequence ID" value="NZ_LQYT01000117.1"/>
</dbReference>
<dbReference type="Gene3D" id="1.10.260.40">
    <property type="entry name" value="lambda repressor-like DNA-binding domains"/>
    <property type="match status" value="1"/>
</dbReference>
<protein>
    <submittedName>
        <fullName evidence="6">LacI family transcriptional regulator</fullName>
    </submittedName>
</protein>
<dbReference type="InterPro" id="IPR010982">
    <property type="entry name" value="Lambda_DNA-bd_dom_sf"/>
</dbReference>
<evidence type="ECO:0000256" key="3">
    <source>
        <dbReference type="ARBA" id="ARBA00023163"/>
    </source>
</evidence>
<accession>A0A150LE37</accession>
<dbReference type="Gene3D" id="3.40.50.2300">
    <property type="match status" value="2"/>
</dbReference>
<dbReference type="AlphaFoldDB" id="A0A150LE37"/>
<dbReference type="PANTHER" id="PTHR30146">
    <property type="entry name" value="LACI-RELATED TRANSCRIPTIONAL REPRESSOR"/>
    <property type="match status" value="1"/>
</dbReference>
<keyword evidence="3" id="KW-0804">Transcription</keyword>
<reference evidence="5 7" key="1">
    <citation type="submission" date="2016-01" db="EMBL/GenBank/DDBJ databases">
        <title>Draft Genome Sequences of Seven Thermophilic Sporeformers Isolated from Foods.</title>
        <authorList>
            <person name="Berendsen E.M."/>
            <person name="Wells-Bennik M.H."/>
            <person name="Krawcyk A.O."/>
            <person name="De Jong A."/>
            <person name="Holsappel S."/>
            <person name="Eijlander R.T."/>
            <person name="Kuipers O.P."/>
        </authorList>
    </citation>
    <scope>NUCLEOTIDE SEQUENCE [LARGE SCALE GENOMIC DNA]</scope>
    <source>
        <strain evidence="5 7">B4135</strain>
    </source>
</reference>